<dbReference type="EMBL" id="KQ242769">
    <property type="protein sequence ID" value="KNC77321.1"/>
    <property type="molecule type" value="Genomic_DNA"/>
</dbReference>
<evidence type="ECO:0000313" key="3">
    <source>
        <dbReference type="Proteomes" id="UP000054560"/>
    </source>
</evidence>
<evidence type="ECO:0000256" key="1">
    <source>
        <dbReference type="SAM" id="MobiDB-lite"/>
    </source>
</evidence>
<feature type="compositionally biased region" description="Polar residues" evidence="1">
    <location>
        <begin position="23"/>
        <end position="33"/>
    </location>
</feature>
<accession>A0A0L0FLF4</accession>
<protein>
    <submittedName>
        <fullName evidence="2">Uncharacterized protein</fullName>
    </submittedName>
</protein>
<name>A0A0L0FLF4_9EUKA</name>
<gene>
    <name evidence="2" type="ORF">SARC_10215</name>
</gene>
<dbReference type="Proteomes" id="UP000054560">
    <property type="component" value="Unassembled WGS sequence"/>
</dbReference>
<sequence length="118" mass="12938">MSTQSIPLVDNTLEQINSKKKSTISQEIGSNSADMLDTISDPKAINASPTPQPKHMPSLSTGHTDSFGLQGSNVSLPPPPMNENMHPEDLSYTRKKLVFFLLVLLEAIVNFDSGKWLE</sequence>
<organism evidence="2 3">
    <name type="scientific">Sphaeroforma arctica JP610</name>
    <dbReference type="NCBI Taxonomy" id="667725"/>
    <lineage>
        <taxon>Eukaryota</taxon>
        <taxon>Ichthyosporea</taxon>
        <taxon>Ichthyophonida</taxon>
        <taxon>Sphaeroforma</taxon>
    </lineage>
</organism>
<feature type="compositionally biased region" description="Polar residues" evidence="1">
    <location>
        <begin position="58"/>
        <end position="75"/>
    </location>
</feature>
<reference evidence="2 3" key="1">
    <citation type="submission" date="2011-02" db="EMBL/GenBank/DDBJ databases">
        <title>The Genome Sequence of Sphaeroforma arctica JP610.</title>
        <authorList>
            <consortium name="The Broad Institute Genome Sequencing Platform"/>
            <person name="Russ C."/>
            <person name="Cuomo C."/>
            <person name="Young S.K."/>
            <person name="Zeng Q."/>
            <person name="Gargeya S."/>
            <person name="Alvarado L."/>
            <person name="Berlin A."/>
            <person name="Chapman S.B."/>
            <person name="Chen Z."/>
            <person name="Freedman E."/>
            <person name="Gellesch M."/>
            <person name="Goldberg J."/>
            <person name="Griggs A."/>
            <person name="Gujja S."/>
            <person name="Heilman E."/>
            <person name="Heiman D."/>
            <person name="Howarth C."/>
            <person name="Mehta T."/>
            <person name="Neiman D."/>
            <person name="Pearson M."/>
            <person name="Roberts A."/>
            <person name="Saif S."/>
            <person name="Shea T."/>
            <person name="Shenoy N."/>
            <person name="Sisk P."/>
            <person name="Stolte C."/>
            <person name="Sykes S."/>
            <person name="White J."/>
            <person name="Yandava C."/>
            <person name="Burger G."/>
            <person name="Gray M.W."/>
            <person name="Holland P.W.H."/>
            <person name="King N."/>
            <person name="Lang F.B.F."/>
            <person name="Roger A.J."/>
            <person name="Ruiz-Trillo I."/>
            <person name="Haas B."/>
            <person name="Nusbaum C."/>
            <person name="Birren B."/>
        </authorList>
    </citation>
    <scope>NUCLEOTIDE SEQUENCE [LARGE SCALE GENOMIC DNA]</scope>
    <source>
        <strain evidence="2 3">JP610</strain>
    </source>
</reference>
<keyword evidence="3" id="KW-1185">Reference proteome</keyword>
<proteinExistence type="predicted"/>
<dbReference type="RefSeq" id="XP_014151223.1">
    <property type="nucleotide sequence ID" value="XM_014295748.1"/>
</dbReference>
<dbReference type="GeneID" id="25910719"/>
<dbReference type="AlphaFoldDB" id="A0A0L0FLF4"/>
<evidence type="ECO:0000313" key="2">
    <source>
        <dbReference type="EMBL" id="KNC77321.1"/>
    </source>
</evidence>
<feature type="region of interest" description="Disordered" evidence="1">
    <location>
        <begin position="19"/>
        <end position="87"/>
    </location>
</feature>